<evidence type="ECO:0000256" key="1">
    <source>
        <dbReference type="SAM" id="MobiDB-lite"/>
    </source>
</evidence>
<sequence>MLLFPIAESVVVQTVKSGETAILPCPSDDKIHRFQYWLLKNDMTIGPWNSSNTFRYEVWSGQLIIKNVTEEDSGLYQCFSKKLMGRELKSETVSLLVQIEVEKSTAKDTQNQKRPPSGLRSQSIKPEVSLQPNRRVWKRILSKIYGSKSA</sequence>
<feature type="compositionally biased region" description="Polar residues" evidence="1">
    <location>
        <begin position="107"/>
        <end position="124"/>
    </location>
</feature>
<organism evidence="3 4">
    <name type="scientific">Polyplax serrata</name>
    <name type="common">Common mouse louse</name>
    <dbReference type="NCBI Taxonomy" id="468196"/>
    <lineage>
        <taxon>Eukaryota</taxon>
        <taxon>Metazoa</taxon>
        <taxon>Ecdysozoa</taxon>
        <taxon>Arthropoda</taxon>
        <taxon>Hexapoda</taxon>
        <taxon>Insecta</taxon>
        <taxon>Pterygota</taxon>
        <taxon>Neoptera</taxon>
        <taxon>Paraneoptera</taxon>
        <taxon>Psocodea</taxon>
        <taxon>Troctomorpha</taxon>
        <taxon>Phthiraptera</taxon>
        <taxon>Anoplura</taxon>
        <taxon>Polyplacidae</taxon>
        <taxon>Polyplax</taxon>
    </lineage>
</organism>
<dbReference type="PROSITE" id="PS50835">
    <property type="entry name" value="IG_LIKE"/>
    <property type="match status" value="1"/>
</dbReference>
<feature type="domain" description="Ig-like" evidence="2">
    <location>
        <begin position="5"/>
        <end position="94"/>
    </location>
</feature>
<dbReference type="InterPro" id="IPR007110">
    <property type="entry name" value="Ig-like_dom"/>
</dbReference>
<protein>
    <recommendedName>
        <fullName evidence="2">Ig-like domain-containing protein</fullName>
    </recommendedName>
</protein>
<accession>A0AAN8NS83</accession>
<dbReference type="Gene3D" id="2.60.40.10">
    <property type="entry name" value="Immunoglobulins"/>
    <property type="match status" value="1"/>
</dbReference>
<reference evidence="3 4" key="1">
    <citation type="submission" date="2023-10" db="EMBL/GenBank/DDBJ databases">
        <title>Genomes of two closely related lineages of the louse Polyplax serrata with different host specificities.</title>
        <authorList>
            <person name="Martinu J."/>
            <person name="Tarabai H."/>
            <person name="Stefka J."/>
            <person name="Hypsa V."/>
        </authorList>
    </citation>
    <scope>NUCLEOTIDE SEQUENCE [LARGE SCALE GENOMIC DNA]</scope>
    <source>
        <strain evidence="3">HR10_N</strain>
    </source>
</reference>
<dbReference type="InterPro" id="IPR003598">
    <property type="entry name" value="Ig_sub2"/>
</dbReference>
<evidence type="ECO:0000313" key="4">
    <source>
        <dbReference type="Proteomes" id="UP001372834"/>
    </source>
</evidence>
<dbReference type="EMBL" id="JAWJWE010000037">
    <property type="protein sequence ID" value="KAK6626222.1"/>
    <property type="molecule type" value="Genomic_DNA"/>
</dbReference>
<dbReference type="AlphaFoldDB" id="A0AAN8NS83"/>
<feature type="region of interest" description="Disordered" evidence="1">
    <location>
        <begin position="105"/>
        <end position="127"/>
    </location>
</feature>
<gene>
    <name evidence="3" type="ORF">RUM43_006529</name>
</gene>
<name>A0AAN8NS83_POLSC</name>
<dbReference type="InterPro" id="IPR003599">
    <property type="entry name" value="Ig_sub"/>
</dbReference>
<dbReference type="SMART" id="SM00408">
    <property type="entry name" value="IGc2"/>
    <property type="match status" value="1"/>
</dbReference>
<evidence type="ECO:0000259" key="2">
    <source>
        <dbReference type="PROSITE" id="PS50835"/>
    </source>
</evidence>
<dbReference type="CDD" id="cd00096">
    <property type="entry name" value="Ig"/>
    <property type="match status" value="1"/>
</dbReference>
<dbReference type="Pfam" id="PF13927">
    <property type="entry name" value="Ig_3"/>
    <property type="match status" value="1"/>
</dbReference>
<dbReference type="SUPFAM" id="SSF48726">
    <property type="entry name" value="Immunoglobulin"/>
    <property type="match status" value="1"/>
</dbReference>
<dbReference type="SMART" id="SM00409">
    <property type="entry name" value="IG"/>
    <property type="match status" value="1"/>
</dbReference>
<dbReference type="InterPro" id="IPR036179">
    <property type="entry name" value="Ig-like_dom_sf"/>
</dbReference>
<proteinExistence type="predicted"/>
<evidence type="ECO:0000313" key="3">
    <source>
        <dbReference type="EMBL" id="KAK6626222.1"/>
    </source>
</evidence>
<comment type="caution">
    <text evidence="3">The sequence shown here is derived from an EMBL/GenBank/DDBJ whole genome shotgun (WGS) entry which is preliminary data.</text>
</comment>
<dbReference type="InterPro" id="IPR013783">
    <property type="entry name" value="Ig-like_fold"/>
</dbReference>
<dbReference type="Proteomes" id="UP001372834">
    <property type="component" value="Unassembled WGS sequence"/>
</dbReference>